<evidence type="ECO:0000313" key="1">
    <source>
        <dbReference type="EMBL" id="RIA97977.1"/>
    </source>
</evidence>
<proteinExistence type="predicted"/>
<keyword evidence="2" id="KW-1185">Reference proteome</keyword>
<reference evidence="1 2" key="1">
    <citation type="submission" date="2018-06" db="EMBL/GenBank/DDBJ databases">
        <title>Comparative genomics reveals the genomic features of Rhizophagus irregularis, R. cerebriforme, R. diaphanum and Gigaspora rosea, and their symbiotic lifestyle signature.</title>
        <authorList>
            <person name="Morin E."/>
            <person name="San Clemente H."/>
            <person name="Chen E.C.H."/>
            <person name="De La Providencia I."/>
            <person name="Hainaut M."/>
            <person name="Kuo A."/>
            <person name="Kohler A."/>
            <person name="Murat C."/>
            <person name="Tang N."/>
            <person name="Roy S."/>
            <person name="Loubradou J."/>
            <person name="Henrissat B."/>
            <person name="Grigoriev I.V."/>
            <person name="Corradi N."/>
            <person name="Roux C."/>
            <person name="Martin F.M."/>
        </authorList>
    </citation>
    <scope>NUCLEOTIDE SEQUENCE [LARGE SCALE GENOMIC DNA]</scope>
    <source>
        <strain evidence="1 2">DAOM 227022</strain>
    </source>
</reference>
<dbReference type="Proteomes" id="UP000265703">
    <property type="component" value="Unassembled WGS sequence"/>
</dbReference>
<comment type="caution">
    <text evidence="1">The sequence shown here is derived from an EMBL/GenBank/DDBJ whole genome shotgun (WGS) entry which is preliminary data.</text>
</comment>
<protein>
    <submittedName>
        <fullName evidence="1">Uncharacterized protein</fullName>
    </submittedName>
</protein>
<dbReference type="EMBL" id="QKYT01000022">
    <property type="protein sequence ID" value="RIA97977.1"/>
    <property type="molecule type" value="Genomic_DNA"/>
</dbReference>
<gene>
    <name evidence="1" type="ORF">C1645_813341</name>
</gene>
<organism evidence="1 2">
    <name type="scientific">Glomus cerebriforme</name>
    <dbReference type="NCBI Taxonomy" id="658196"/>
    <lineage>
        <taxon>Eukaryota</taxon>
        <taxon>Fungi</taxon>
        <taxon>Fungi incertae sedis</taxon>
        <taxon>Mucoromycota</taxon>
        <taxon>Glomeromycotina</taxon>
        <taxon>Glomeromycetes</taxon>
        <taxon>Glomerales</taxon>
        <taxon>Glomeraceae</taxon>
        <taxon>Glomus</taxon>
    </lineage>
</organism>
<name>A0A397TND2_9GLOM</name>
<dbReference type="OrthoDB" id="10623034at2759"/>
<dbReference type="AlphaFoldDB" id="A0A397TND2"/>
<sequence>MPKFYGNLCHCEEIKMVWSRKIEESSKFHTKTITQESIKKNTNVDYEFVKWFWENISQNLEIYSNQPSVNICKKWLNRYDYYKRKNKNLNRIEETIILSSNAPRKESKELIFTIPKKLEGAMSIPFNLDDITTFENSKDSILAFVSAAKSKKNLTLCIYQEKTKRKQTSASYGSCVVIDDQEELTNNQQVDRAIMFGMKGVDKDNPPQIPIFDQNKYKHPSSKQVKYTEDNDIHNIVI</sequence>
<evidence type="ECO:0000313" key="2">
    <source>
        <dbReference type="Proteomes" id="UP000265703"/>
    </source>
</evidence>
<accession>A0A397TND2</accession>